<evidence type="ECO:0000256" key="1">
    <source>
        <dbReference type="ARBA" id="ARBA00001917"/>
    </source>
</evidence>
<comment type="similarity">
    <text evidence="4">Belongs to the flavoredoxin family.</text>
</comment>
<keyword evidence="2" id="KW-0285">Flavoprotein</keyword>
<proteinExistence type="inferred from homology"/>
<organism evidence="6 7">
    <name type="scientific">Stieleria marina</name>
    <dbReference type="NCBI Taxonomy" id="1930275"/>
    <lineage>
        <taxon>Bacteria</taxon>
        <taxon>Pseudomonadati</taxon>
        <taxon>Planctomycetota</taxon>
        <taxon>Planctomycetia</taxon>
        <taxon>Pirellulales</taxon>
        <taxon>Pirellulaceae</taxon>
        <taxon>Stieleria</taxon>
    </lineage>
</organism>
<dbReference type="Pfam" id="PF01613">
    <property type="entry name" value="Flavin_Reduct"/>
    <property type="match status" value="1"/>
</dbReference>
<keyword evidence="7" id="KW-1185">Reference proteome</keyword>
<name>A0A517NX67_9BACT</name>
<protein>
    <submittedName>
        <fullName evidence="6">Flavin reductase like domain protein</fullName>
    </submittedName>
</protein>
<dbReference type="PANTHER" id="PTHR33798">
    <property type="entry name" value="FLAVOPROTEIN OXYGENASE"/>
    <property type="match status" value="1"/>
</dbReference>
<reference evidence="6 7" key="1">
    <citation type="submission" date="2019-02" db="EMBL/GenBank/DDBJ databases">
        <title>Deep-cultivation of Planctomycetes and their phenomic and genomic characterization uncovers novel biology.</title>
        <authorList>
            <person name="Wiegand S."/>
            <person name="Jogler M."/>
            <person name="Boedeker C."/>
            <person name="Pinto D."/>
            <person name="Vollmers J."/>
            <person name="Rivas-Marin E."/>
            <person name="Kohn T."/>
            <person name="Peeters S.H."/>
            <person name="Heuer A."/>
            <person name="Rast P."/>
            <person name="Oberbeckmann S."/>
            <person name="Bunk B."/>
            <person name="Jeske O."/>
            <person name="Meyerdierks A."/>
            <person name="Storesund J.E."/>
            <person name="Kallscheuer N."/>
            <person name="Luecker S."/>
            <person name="Lage O.M."/>
            <person name="Pohl T."/>
            <person name="Merkel B.J."/>
            <person name="Hornburger P."/>
            <person name="Mueller R.-W."/>
            <person name="Bruemmer F."/>
            <person name="Labrenz M."/>
            <person name="Spormann A.M."/>
            <person name="Op den Camp H."/>
            <person name="Overmann J."/>
            <person name="Amann R."/>
            <person name="Jetten M.S.M."/>
            <person name="Mascher T."/>
            <person name="Medema M.H."/>
            <person name="Devos D.P."/>
            <person name="Kaster A.-K."/>
            <person name="Ovreas L."/>
            <person name="Rohde M."/>
            <person name="Galperin M.Y."/>
            <person name="Jogler C."/>
        </authorList>
    </citation>
    <scope>NUCLEOTIDE SEQUENCE [LARGE SCALE GENOMIC DNA]</scope>
    <source>
        <strain evidence="6 7">K23_9</strain>
    </source>
</reference>
<dbReference type="InterPro" id="IPR002563">
    <property type="entry name" value="Flavin_Rdtase-like_dom"/>
</dbReference>
<evidence type="ECO:0000313" key="7">
    <source>
        <dbReference type="Proteomes" id="UP000319817"/>
    </source>
</evidence>
<dbReference type="Proteomes" id="UP000319817">
    <property type="component" value="Chromosome"/>
</dbReference>
<dbReference type="SMART" id="SM00903">
    <property type="entry name" value="Flavin_Reduct"/>
    <property type="match status" value="1"/>
</dbReference>
<evidence type="ECO:0000313" key="6">
    <source>
        <dbReference type="EMBL" id="QDT11714.1"/>
    </source>
</evidence>
<dbReference type="AlphaFoldDB" id="A0A517NX67"/>
<dbReference type="GO" id="GO:0016646">
    <property type="term" value="F:oxidoreductase activity, acting on the CH-NH group of donors, NAD or NADP as acceptor"/>
    <property type="evidence" value="ECO:0007669"/>
    <property type="project" value="UniProtKB-ARBA"/>
</dbReference>
<dbReference type="SUPFAM" id="SSF50475">
    <property type="entry name" value="FMN-binding split barrel"/>
    <property type="match status" value="1"/>
</dbReference>
<feature type="domain" description="Flavin reductase like" evidence="5">
    <location>
        <begin position="20"/>
        <end position="167"/>
    </location>
</feature>
<dbReference type="EMBL" id="CP036526">
    <property type="protein sequence ID" value="QDT11714.1"/>
    <property type="molecule type" value="Genomic_DNA"/>
</dbReference>
<dbReference type="GO" id="GO:0010181">
    <property type="term" value="F:FMN binding"/>
    <property type="evidence" value="ECO:0007669"/>
    <property type="project" value="InterPro"/>
</dbReference>
<dbReference type="RefSeq" id="WP_145419510.1">
    <property type="nucleotide sequence ID" value="NZ_CP036526.1"/>
</dbReference>
<gene>
    <name evidence="6" type="ORF">K239x_37140</name>
</gene>
<evidence type="ECO:0000256" key="2">
    <source>
        <dbReference type="ARBA" id="ARBA00022630"/>
    </source>
</evidence>
<sequence>MKIDPEELSTRELYQWMTQLITPRPIAWVSTVSPDGIANLAPFSFFNGVGANPPTIMFCPANQRDGTPKDTLANIQRTGQFAVNLVSFADADAMNATSAPYRFGQDEFEIESIAKADCDQIKVPRVADAIASMECSLHTAMQIGTGPGGANLVIGRVLQIHVRQDLILPSQELDASRLDTIGRMGRDDYIRTGSEEDVENASLFDLPRPKKRSL</sequence>
<dbReference type="PANTHER" id="PTHR33798:SF5">
    <property type="entry name" value="FLAVIN REDUCTASE LIKE DOMAIN-CONTAINING PROTEIN"/>
    <property type="match status" value="1"/>
</dbReference>
<evidence type="ECO:0000256" key="3">
    <source>
        <dbReference type="ARBA" id="ARBA00022643"/>
    </source>
</evidence>
<dbReference type="OrthoDB" id="9794638at2"/>
<accession>A0A517NX67</accession>
<evidence type="ECO:0000256" key="4">
    <source>
        <dbReference type="ARBA" id="ARBA00038054"/>
    </source>
</evidence>
<evidence type="ECO:0000259" key="5">
    <source>
        <dbReference type="SMART" id="SM00903"/>
    </source>
</evidence>
<keyword evidence="3" id="KW-0288">FMN</keyword>
<dbReference type="InterPro" id="IPR012349">
    <property type="entry name" value="Split_barrel_FMN-bd"/>
</dbReference>
<dbReference type="Gene3D" id="2.30.110.10">
    <property type="entry name" value="Electron Transport, Fmn-binding Protein, Chain A"/>
    <property type="match status" value="1"/>
</dbReference>
<comment type="cofactor">
    <cofactor evidence="1">
        <name>FMN</name>
        <dbReference type="ChEBI" id="CHEBI:58210"/>
    </cofactor>
</comment>